<dbReference type="FunFam" id="1.10.10.60:FF:000141">
    <property type="entry name" value="TetR family transcriptional regulator"/>
    <property type="match status" value="1"/>
</dbReference>
<evidence type="ECO:0000313" key="6">
    <source>
        <dbReference type="EMBL" id="MBB6042071.1"/>
    </source>
</evidence>
<reference evidence="6 7" key="1">
    <citation type="submission" date="2020-08" db="EMBL/GenBank/DDBJ databases">
        <title>Genomic Encyclopedia of Type Strains, Phase IV (KMG-IV): sequencing the most valuable type-strain genomes for metagenomic binning, comparative biology and taxonomic classification.</title>
        <authorList>
            <person name="Goeker M."/>
        </authorList>
    </citation>
    <scope>NUCLEOTIDE SEQUENCE [LARGE SCALE GENOMIC DNA]</scope>
    <source>
        <strain evidence="6 7">DSM 17245</strain>
    </source>
</reference>
<feature type="DNA-binding region" description="H-T-H motif" evidence="4">
    <location>
        <begin position="28"/>
        <end position="47"/>
    </location>
</feature>
<dbReference type="Pfam" id="PF00440">
    <property type="entry name" value="TetR_N"/>
    <property type="match status" value="1"/>
</dbReference>
<dbReference type="Pfam" id="PF21303">
    <property type="entry name" value="TetR_C_39"/>
    <property type="match status" value="1"/>
</dbReference>
<evidence type="ECO:0000313" key="7">
    <source>
        <dbReference type="Proteomes" id="UP000522163"/>
    </source>
</evidence>
<keyword evidence="2 4" id="KW-0238">DNA-binding</keyword>
<dbReference type="GO" id="GO:0045892">
    <property type="term" value="P:negative regulation of DNA-templated transcription"/>
    <property type="evidence" value="ECO:0007669"/>
    <property type="project" value="UniProtKB-ARBA"/>
</dbReference>
<gene>
    <name evidence="6" type="ORF">HNQ46_002067</name>
</gene>
<keyword evidence="1" id="KW-0805">Transcription regulation</keyword>
<dbReference type="PANTHER" id="PTHR43479:SF11">
    <property type="entry name" value="ACREF_ENVCD OPERON REPRESSOR-RELATED"/>
    <property type="match status" value="1"/>
</dbReference>
<dbReference type="InterPro" id="IPR001647">
    <property type="entry name" value="HTH_TetR"/>
</dbReference>
<evidence type="ECO:0000256" key="4">
    <source>
        <dbReference type="PROSITE-ProRule" id="PRU00335"/>
    </source>
</evidence>
<dbReference type="PANTHER" id="PTHR43479">
    <property type="entry name" value="ACREF/ENVCD OPERON REPRESSOR-RELATED"/>
    <property type="match status" value="1"/>
</dbReference>
<feature type="domain" description="HTH tetR-type" evidence="5">
    <location>
        <begin position="5"/>
        <end position="65"/>
    </location>
</feature>
<evidence type="ECO:0000259" key="5">
    <source>
        <dbReference type="PROSITE" id="PS50977"/>
    </source>
</evidence>
<dbReference type="PROSITE" id="PS50977">
    <property type="entry name" value="HTH_TETR_2"/>
    <property type="match status" value="1"/>
</dbReference>
<evidence type="ECO:0000256" key="3">
    <source>
        <dbReference type="ARBA" id="ARBA00023163"/>
    </source>
</evidence>
<dbReference type="InterPro" id="IPR049149">
    <property type="entry name" value="TetR/AcrR_C"/>
</dbReference>
<dbReference type="InterPro" id="IPR050624">
    <property type="entry name" value="HTH-type_Tx_Regulator"/>
</dbReference>
<dbReference type="SUPFAM" id="SSF46689">
    <property type="entry name" value="Homeodomain-like"/>
    <property type="match status" value="1"/>
</dbReference>
<keyword evidence="3" id="KW-0804">Transcription</keyword>
<organism evidence="6 7">
    <name type="scientific">Oribacterium sinus</name>
    <dbReference type="NCBI Taxonomy" id="237576"/>
    <lineage>
        <taxon>Bacteria</taxon>
        <taxon>Bacillati</taxon>
        <taxon>Bacillota</taxon>
        <taxon>Clostridia</taxon>
        <taxon>Lachnospirales</taxon>
        <taxon>Lachnospiraceae</taxon>
        <taxon>Oribacterium</taxon>
    </lineage>
</organism>
<name>A0A7W9SHT2_9FIRM</name>
<dbReference type="Gene3D" id="1.10.357.10">
    <property type="entry name" value="Tetracycline Repressor, domain 2"/>
    <property type="match status" value="1"/>
</dbReference>
<proteinExistence type="predicted"/>
<dbReference type="GeneID" id="85015588"/>
<sequence>MKKGEQRKQELLKTAYRMFIEKGYENTSIDEIVAKAGIAKGTYYYYFASKEATLEAVIEMMIEKESAVAKELLHAPLSIPEKLVSVVNAFRPDKEEAVITDVLERKENIVMHDKICKKIVEVAVPILAEIVQEGIAQGIFSCTYIEERVKMLLVTSQHMFDYGNFGEKDVEVYIDMLEKSLGAKSGTMQFISQVLVEGAKE</sequence>
<dbReference type="Proteomes" id="UP000522163">
    <property type="component" value="Unassembled WGS sequence"/>
</dbReference>
<dbReference type="InterPro" id="IPR009057">
    <property type="entry name" value="Homeodomain-like_sf"/>
</dbReference>
<dbReference type="RefSeq" id="WP_183684592.1">
    <property type="nucleotide sequence ID" value="NZ_JACHHH010000012.1"/>
</dbReference>
<protein>
    <submittedName>
        <fullName evidence="6">AcrR family transcriptional regulator</fullName>
    </submittedName>
</protein>
<dbReference type="EMBL" id="JACHHH010000012">
    <property type="protein sequence ID" value="MBB6042071.1"/>
    <property type="molecule type" value="Genomic_DNA"/>
</dbReference>
<evidence type="ECO:0000256" key="1">
    <source>
        <dbReference type="ARBA" id="ARBA00023015"/>
    </source>
</evidence>
<dbReference type="AlphaFoldDB" id="A0A7W9SHT2"/>
<dbReference type="PRINTS" id="PR00455">
    <property type="entry name" value="HTHTETR"/>
</dbReference>
<dbReference type="GO" id="GO:0003677">
    <property type="term" value="F:DNA binding"/>
    <property type="evidence" value="ECO:0007669"/>
    <property type="project" value="UniProtKB-UniRule"/>
</dbReference>
<comment type="caution">
    <text evidence="6">The sequence shown here is derived from an EMBL/GenBank/DDBJ whole genome shotgun (WGS) entry which is preliminary data.</text>
</comment>
<evidence type="ECO:0000256" key="2">
    <source>
        <dbReference type="ARBA" id="ARBA00023125"/>
    </source>
</evidence>
<accession>A0A7W9SHT2</accession>